<proteinExistence type="predicted"/>
<dbReference type="HOGENOM" id="CLU_029043_0_1_1"/>
<dbReference type="GeneID" id="19974614"/>
<feature type="transmembrane region" description="Helical" evidence="2">
    <location>
        <begin position="121"/>
        <end position="140"/>
    </location>
</feature>
<keyword evidence="5" id="KW-1185">Reference proteome</keyword>
<feature type="chain" id="PRO_5004823819" evidence="3">
    <location>
        <begin position="34"/>
        <end position="461"/>
    </location>
</feature>
<dbReference type="EMBL" id="KB822723">
    <property type="protein sequence ID" value="ETN37652.1"/>
    <property type="molecule type" value="Genomic_DNA"/>
</dbReference>
<feature type="region of interest" description="Disordered" evidence="1">
    <location>
        <begin position="438"/>
        <end position="461"/>
    </location>
</feature>
<evidence type="ECO:0000313" key="4">
    <source>
        <dbReference type="EMBL" id="ETN37652.1"/>
    </source>
</evidence>
<dbReference type="InParanoid" id="W2RMD7"/>
<reference evidence="4 5" key="1">
    <citation type="submission" date="2013-03" db="EMBL/GenBank/DDBJ databases">
        <title>The Genome Sequence of Phialophora europaea CBS 101466.</title>
        <authorList>
            <consortium name="The Broad Institute Genomics Platform"/>
            <person name="Cuomo C."/>
            <person name="de Hoog S."/>
            <person name="Gorbushina A."/>
            <person name="Walker B."/>
            <person name="Young S.K."/>
            <person name="Zeng Q."/>
            <person name="Gargeya S."/>
            <person name="Fitzgerald M."/>
            <person name="Haas B."/>
            <person name="Abouelleil A."/>
            <person name="Allen A.W."/>
            <person name="Alvarado L."/>
            <person name="Arachchi H.M."/>
            <person name="Berlin A.M."/>
            <person name="Chapman S.B."/>
            <person name="Gainer-Dewar J."/>
            <person name="Goldberg J."/>
            <person name="Griggs A."/>
            <person name="Gujja S."/>
            <person name="Hansen M."/>
            <person name="Howarth C."/>
            <person name="Imamovic A."/>
            <person name="Ireland A."/>
            <person name="Larimer J."/>
            <person name="McCowan C."/>
            <person name="Murphy C."/>
            <person name="Pearson M."/>
            <person name="Poon T.W."/>
            <person name="Priest M."/>
            <person name="Roberts A."/>
            <person name="Saif S."/>
            <person name="Shea T."/>
            <person name="Sisk P."/>
            <person name="Sykes S."/>
            <person name="Wortman J."/>
            <person name="Nusbaum C."/>
            <person name="Birren B."/>
        </authorList>
    </citation>
    <scope>NUCLEOTIDE SEQUENCE [LARGE SCALE GENOMIC DNA]</scope>
    <source>
        <strain evidence="4 5">CBS 101466</strain>
    </source>
</reference>
<dbReference type="Proteomes" id="UP000030752">
    <property type="component" value="Unassembled WGS sequence"/>
</dbReference>
<feature type="transmembrane region" description="Helical" evidence="2">
    <location>
        <begin position="232"/>
        <end position="251"/>
    </location>
</feature>
<dbReference type="RefSeq" id="XP_008719821.1">
    <property type="nucleotide sequence ID" value="XM_008721599.1"/>
</dbReference>
<keyword evidence="3" id="KW-0732">Signal</keyword>
<evidence type="ECO:0000256" key="3">
    <source>
        <dbReference type="SAM" id="SignalP"/>
    </source>
</evidence>
<feature type="transmembrane region" description="Helical" evidence="2">
    <location>
        <begin position="146"/>
        <end position="164"/>
    </location>
</feature>
<dbReference type="eggNOG" id="ENOG502SI3B">
    <property type="taxonomic scope" value="Eukaryota"/>
</dbReference>
<feature type="signal peptide" evidence="3">
    <location>
        <begin position="1"/>
        <end position="33"/>
    </location>
</feature>
<keyword evidence="2" id="KW-0812">Transmembrane</keyword>
<accession>W2RMD7</accession>
<dbReference type="OrthoDB" id="5412502at2759"/>
<evidence type="ECO:0000313" key="5">
    <source>
        <dbReference type="Proteomes" id="UP000030752"/>
    </source>
</evidence>
<organism evidence="4 5">
    <name type="scientific">Cyphellophora europaea (strain CBS 101466)</name>
    <name type="common">Phialophora europaea</name>
    <dbReference type="NCBI Taxonomy" id="1220924"/>
    <lineage>
        <taxon>Eukaryota</taxon>
        <taxon>Fungi</taxon>
        <taxon>Dikarya</taxon>
        <taxon>Ascomycota</taxon>
        <taxon>Pezizomycotina</taxon>
        <taxon>Eurotiomycetes</taxon>
        <taxon>Chaetothyriomycetidae</taxon>
        <taxon>Chaetothyriales</taxon>
        <taxon>Cyphellophoraceae</taxon>
        <taxon>Cyphellophora</taxon>
    </lineage>
</organism>
<name>W2RMD7_CYPE1</name>
<sequence length="461" mass="52837">MKWHIEHFQQLRLDLVSLLAVLGEGSVTRTAQASSISWWSCLPRLLPAPQALLFHERPERLPVFPGIVAGAYSGNVRKQINFFAYLLHGDSPLPYRVEFIKVERVGPKGVRSFHFHQHGPLKFVMVLSFFMSIALLGWVISEDDGFGLLALVTLSSISALISFGTHWSLGRSFQEPEPEKDKARENALPTSDIVLYYPNGAIRVVSTTEKIARLYFEHESCDYYLGDFRYRAVAFFATLLLMAGVICLANAQPRTQVAFALAYVIINGLYWAVSSLKPQHHWRHQYLVEKKAFKIRPGRIPTLQKLKGEKEKKTLPWLLFLTKCWQQVSTPHPARLKESEDDYLEEYRNMTTALWAAIFLTGTSQWLNESTSIAPMNDAWKDWVRKADDQVRGKERPEVHAIRANDSIRVDMKKQSGELVFPDVWQWDFKGELTKSLQDYKSTTKRQRQPVLPDGDEQESA</sequence>
<keyword evidence="2" id="KW-0472">Membrane</keyword>
<evidence type="ECO:0000256" key="2">
    <source>
        <dbReference type="SAM" id="Phobius"/>
    </source>
</evidence>
<keyword evidence="2" id="KW-1133">Transmembrane helix</keyword>
<protein>
    <submittedName>
        <fullName evidence="4">Uncharacterized protein</fullName>
    </submittedName>
</protein>
<feature type="transmembrane region" description="Helical" evidence="2">
    <location>
        <begin position="257"/>
        <end position="273"/>
    </location>
</feature>
<dbReference type="VEuPathDB" id="FungiDB:HMPREF1541_07275"/>
<gene>
    <name evidence="4" type="ORF">HMPREF1541_07275</name>
</gene>
<dbReference type="AlphaFoldDB" id="W2RMD7"/>
<evidence type="ECO:0000256" key="1">
    <source>
        <dbReference type="SAM" id="MobiDB-lite"/>
    </source>
</evidence>